<feature type="transmembrane region" description="Helical" evidence="1">
    <location>
        <begin position="88"/>
        <end position="109"/>
    </location>
</feature>
<feature type="domain" description="EamA" evidence="2">
    <location>
        <begin position="157"/>
        <end position="290"/>
    </location>
</feature>
<dbReference type="InterPro" id="IPR000620">
    <property type="entry name" value="EamA_dom"/>
</dbReference>
<dbReference type="STRING" id="413434.SAMN04488132_102178"/>
<organism evidence="3 4">
    <name type="scientific">Sediminibacterium ginsengisoli</name>
    <dbReference type="NCBI Taxonomy" id="413434"/>
    <lineage>
        <taxon>Bacteria</taxon>
        <taxon>Pseudomonadati</taxon>
        <taxon>Bacteroidota</taxon>
        <taxon>Chitinophagia</taxon>
        <taxon>Chitinophagales</taxon>
        <taxon>Chitinophagaceae</taxon>
        <taxon>Sediminibacterium</taxon>
    </lineage>
</organism>
<keyword evidence="1" id="KW-0472">Membrane</keyword>
<keyword evidence="1" id="KW-0812">Transmembrane</keyword>
<dbReference type="InterPro" id="IPR037185">
    <property type="entry name" value="EmrE-like"/>
</dbReference>
<evidence type="ECO:0000313" key="4">
    <source>
        <dbReference type="Proteomes" id="UP000190888"/>
    </source>
</evidence>
<evidence type="ECO:0000259" key="2">
    <source>
        <dbReference type="Pfam" id="PF00892"/>
    </source>
</evidence>
<dbReference type="EMBL" id="FUWH01000002">
    <property type="protein sequence ID" value="SJZ47150.1"/>
    <property type="molecule type" value="Genomic_DNA"/>
</dbReference>
<protein>
    <submittedName>
        <fullName evidence="3">EamA-like transporter family protein</fullName>
    </submittedName>
</protein>
<dbReference type="SUPFAM" id="SSF103481">
    <property type="entry name" value="Multidrug resistance efflux transporter EmrE"/>
    <property type="match status" value="2"/>
</dbReference>
<feature type="transmembrane region" description="Helical" evidence="1">
    <location>
        <begin position="184"/>
        <end position="204"/>
    </location>
</feature>
<gene>
    <name evidence="3" type="ORF">SAMN04488132_102178</name>
</gene>
<feature type="transmembrane region" description="Helical" evidence="1">
    <location>
        <begin position="274"/>
        <end position="293"/>
    </location>
</feature>
<evidence type="ECO:0000313" key="3">
    <source>
        <dbReference type="EMBL" id="SJZ47150.1"/>
    </source>
</evidence>
<feature type="transmembrane region" description="Helical" evidence="1">
    <location>
        <begin position="146"/>
        <end position="164"/>
    </location>
</feature>
<feature type="transmembrane region" description="Helical" evidence="1">
    <location>
        <begin position="250"/>
        <end position="267"/>
    </location>
</feature>
<dbReference type="Pfam" id="PF00892">
    <property type="entry name" value="EamA"/>
    <property type="match status" value="1"/>
</dbReference>
<feature type="transmembrane region" description="Helical" evidence="1">
    <location>
        <begin position="61"/>
        <end position="81"/>
    </location>
</feature>
<proteinExistence type="predicted"/>
<name>A0A1T4KXR5_9BACT</name>
<reference evidence="3 4" key="1">
    <citation type="submission" date="2017-02" db="EMBL/GenBank/DDBJ databases">
        <authorList>
            <person name="Peterson S.W."/>
        </authorList>
    </citation>
    <scope>NUCLEOTIDE SEQUENCE [LARGE SCALE GENOMIC DNA]</scope>
    <source>
        <strain evidence="3 4">DSM 22335</strain>
    </source>
</reference>
<dbReference type="Proteomes" id="UP000190888">
    <property type="component" value="Unassembled WGS sequence"/>
</dbReference>
<dbReference type="RefSeq" id="WP_078830146.1">
    <property type="nucleotide sequence ID" value="NZ_FUWH01000002.1"/>
</dbReference>
<dbReference type="AlphaFoldDB" id="A0A1T4KXR5"/>
<feature type="transmembrane region" description="Helical" evidence="1">
    <location>
        <begin position="28"/>
        <end position="49"/>
    </location>
</feature>
<sequence length="295" mass="32436">MVYLIGSIILTSYLTLAFKVCERYRISIFQAIIFNYITCVITGTVVNGSFPVTAGSFKTPWFQWAGVMGILFVSIFNVVGITTQKAGVAVASVANKLSLIIPVLFSVWLYDEHLFLWQTIGIILALIAVILTCYRPANKSAAGQGISFQLILLPAVLFIGSGLLDALINHVQKQYVTAETKNAFLISGFFSAAFIGSCILLVQLLRRKQQFAWKSVLAGILIGIPNYFSIWCLMQFLAVSPWQSSAGIPVNNMGIVLFSSVAAWILFKEKLAKINWIGIVLSILAIWLIAFGHNL</sequence>
<dbReference type="GO" id="GO:0016020">
    <property type="term" value="C:membrane"/>
    <property type="evidence" value="ECO:0007669"/>
    <property type="project" value="InterPro"/>
</dbReference>
<feature type="transmembrane region" description="Helical" evidence="1">
    <location>
        <begin position="115"/>
        <end position="134"/>
    </location>
</feature>
<keyword evidence="4" id="KW-1185">Reference proteome</keyword>
<accession>A0A1T4KXR5</accession>
<feature type="transmembrane region" description="Helical" evidence="1">
    <location>
        <begin position="216"/>
        <end position="238"/>
    </location>
</feature>
<keyword evidence="1" id="KW-1133">Transmembrane helix</keyword>
<dbReference type="OrthoDB" id="1524053at2"/>
<evidence type="ECO:0000256" key="1">
    <source>
        <dbReference type="SAM" id="Phobius"/>
    </source>
</evidence>